<sequence>MTYIEVRTDHRQQGTTTLLLDVAIANARRGLNVVFWSASARLSENAFHLAARLVPAVDMEAGVKVCAANGRQEIRYPESGGRVRFAWSGAQRITVPPRGIEIIDGIDFTSSVSRRNEDGSWS</sequence>
<dbReference type="Proteomes" id="UP000029352">
    <property type="component" value="Segment"/>
</dbReference>
<protein>
    <submittedName>
        <fullName evidence="1">Uncharacterized protein</fullName>
    </submittedName>
</protein>
<organism evidence="1 2">
    <name type="scientific">Mycobacterium phage Omnicron</name>
    <dbReference type="NCBI Taxonomy" id="1541819"/>
    <lineage>
        <taxon>Viruses</taxon>
        <taxon>Duplodnaviria</taxon>
        <taxon>Heunggongvirae</taxon>
        <taxon>Uroviricota</taxon>
        <taxon>Caudoviricetes</taxon>
        <taxon>Weiservirinae</taxon>
        <taxon>Kratiovirus</taxon>
        <taxon>Kratiovirus omnicron</taxon>
    </lineage>
</organism>
<evidence type="ECO:0000313" key="2">
    <source>
        <dbReference type="Proteomes" id="UP000029352"/>
    </source>
</evidence>
<dbReference type="RefSeq" id="YP_009201715.1">
    <property type="nucleotide sequence ID" value="NC_028832.1"/>
</dbReference>
<dbReference type="OrthoDB" id="25363at10239"/>
<accession>A0A088FV67</accession>
<proteinExistence type="predicted"/>
<dbReference type="KEGG" id="vg:26628800"/>
<dbReference type="EMBL" id="KM363596">
    <property type="protein sequence ID" value="AIM50416.1"/>
    <property type="molecule type" value="Genomic_DNA"/>
</dbReference>
<dbReference type="GeneID" id="26628800"/>
<reference evidence="1 2" key="1">
    <citation type="submission" date="2014-08" db="EMBL/GenBank/DDBJ databases">
        <authorList>
            <person name="Isern S."/>
            <person name="Ashley B.D."/>
            <person name="Baer T.D."/>
            <person name="Czarnecki K.W."/>
            <person name="Deneweth R.M."/>
            <person name="Gatt S.M."/>
            <person name="Jenkins M."/>
            <person name="Lang J.F."/>
            <person name="Marfizo C.J."/>
            <person name="McMahon C.W."/>
            <person name="Power T.R."/>
            <person name="Rosales K.A."/>
            <person name="Walter R.S."/>
            <person name="Wozny M.J."/>
            <person name="Yori S."/>
            <person name="Michael S.F."/>
            <person name="Anders K.R."/>
            <person name="Braun M.A."/>
            <person name="Delesalle V.A."/>
            <person name="Hughes L.E."/>
            <person name="Ware V.C."/>
            <person name="Bradley K.W."/>
            <person name="Barker L.P."/>
            <person name="Asai D.J."/>
            <person name="Bowman C.A."/>
            <person name="Russell D.A."/>
            <person name="Pope W.H."/>
            <person name="Jacobs-Sera D."/>
            <person name="Hendrix R.W."/>
            <person name="Hatfull G.F."/>
        </authorList>
    </citation>
    <scope>NUCLEOTIDE SEQUENCE [LARGE SCALE GENOMIC DNA]</scope>
</reference>
<name>A0A088FV67_9CAUD</name>
<evidence type="ECO:0000313" key="1">
    <source>
        <dbReference type="EMBL" id="AIM50416.1"/>
    </source>
</evidence>
<gene>
    <name evidence="1" type="ORF">PBI_OMNICRON_83</name>
</gene>
<keyword evidence="2" id="KW-1185">Reference proteome</keyword>